<accession>S5LU27</accession>
<dbReference type="KEGG" id="stai:STAIW_v1c06120"/>
<dbReference type="AlphaFoldDB" id="S5LU27"/>
<organism evidence="1 2">
    <name type="scientific">Spiroplasma taiwanense CT-1</name>
    <dbReference type="NCBI Taxonomy" id="1276220"/>
    <lineage>
        <taxon>Bacteria</taxon>
        <taxon>Bacillati</taxon>
        <taxon>Mycoplasmatota</taxon>
        <taxon>Mollicutes</taxon>
        <taxon>Entomoplasmatales</taxon>
        <taxon>Spiroplasmataceae</taxon>
        <taxon>Spiroplasma</taxon>
    </lineage>
</organism>
<name>S5LU27_9MOLU</name>
<evidence type="ECO:0000313" key="1">
    <source>
        <dbReference type="EMBL" id="AGR41234.1"/>
    </source>
</evidence>
<dbReference type="PATRIC" id="fig|1276220.3.peg.624"/>
<dbReference type="EMBL" id="CP005074">
    <property type="protein sequence ID" value="AGR41234.1"/>
    <property type="molecule type" value="Genomic_DNA"/>
</dbReference>
<dbReference type="Proteomes" id="UP000014984">
    <property type="component" value="Chromosome"/>
</dbReference>
<proteinExistence type="predicted"/>
<evidence type="ECO:0000313" key="2">
    <source>
        <dbReference type="Proteomes" id="UP000014984"/>
    </source>
</evidence>
<reference evidence="1 2" key="1">
    <citation type="journal article" date="2013" name="Genome Biol. Evol.">
        <title>Comparison of metabolic capacities and inference of gene content evolution in mosquito-associated Spiroplasma diminutum and S. taiwanense.</title>
        <authorList>
            <person name="Lo W.S."/>
            <person name="Ku C."/>
            <person name="Chen L.L."/>
            <person name="Chang T.H."/>
            <person name="Kuo C.H."/>
        </authorList>
    </citation>
    <scope>NUCLEOTIDE SEQUENCE [LARGE SCALE GENOMIC DNA]</scope>
    <source>
        <strain evidence="1">CT-1</strain>
    </source>
</reference>
<sequence length="121" mass="14743">MKIKKDLFDKSSEKILKNQKFYNNLNFINKNLEILMLNDYKDNFINEMSILTKEKNYKILNFLYKYKNDQKIIDEILNLNLLTKKTINILINLAIPKEVLKILINNFDWTNTRWTYEKNEM</sequence>
<dbReference type="HOGENOM" id="CLU_2036586_0_0_14"/>
<protein>
    <submittedName>
        <fullName evidence="1">Uncharacterized protein</fullName>
    </submittedName>
</protein>
<keyword evidence="2" id="KW-1185">Reference proteome</keyword>
<gene>
    <name evidence="1" type="ORF">STAIW_v1c06120</name>
</gene>